<dbReference type="GO" id="GO:0005975">
    <property type="term" value="P:carbohydrate metabolic process"/>
    <property type="evidence" value="ECO:0007669"/>
    <property type="project" value="InterPro"/>
</dbReference>
<evidence type="ECO:0000259" key="5">
    <source>
        <dbReference type="Pfam" id="PF03633"/>
    </source>
</evidence>
<dbReference type="EMBL" id="NMQI01000029">
    <property type="protein sequence ID" value="PMB48374.1"/>
    <property type="molecule type" value="Genomic_DNA"/>
</dbReference>
<comment type="caution">
    <text evidence="7">The sequence shown here is derived from an EMBL/GenBank/DDBJ whole genome shotgun (WGS) entry which is preliminary data.</text>
</comment>
<evidence type="ECO:0000259" key="6">
    <source>
        <dbReference type="Pfam" id="PF03636"/>
    </source>
</evidence>
<feature type="binding site" evidence="3">
    <location>
        <begin position="362"/>
        <end position="363"/>
    </location>
    <ligand>
        <name>substrate</name>
    </ligand>
</feature>
<dbReference type="Pfam" id="PF03633">
    <property type="entry name" value="Glyco_hydro_65C"/>
    <property type="match status" value="1"/>
</dbReference>
<proteinExistence type="inferred from homology"/>
<dbReference type="InterPro" id="IPR017045">
    <property type="entry name" value="Malt_Pase/Glycosyl_Hdrlase"/>
</dbReference>
<dbReference type="PANTHER" id="PTHR11051:SF13">
    <property type="entry name" value="GLYCOSYL TRANSFERASE"/>
    <property type="match status" value="1"/>
</dbReference>
<sequence length="773" mass="86992">MRIQHMHTTPIYPLDPWQIIETEATRAEFARNATLFALANGTLGVRGALDDNEGDAAGTFINGFYESAPIHYPENAYGFARESQTMLKVVEAAEVRLQINGEWVSPTQLAAHRRTLDMQAGTLTTEQTISAGGQTLVYRSVRLVAQSEPALFVQSITVTSEDFSGEVKLWSRVNADTRLKKVSDDPRVGSHLQGQIFDISKQPLDAHTIEFEQATRRSEMALACAVTHISTPLVVPDHPDDLPTEETFIYAYTLQPGETIRLDKYASYATTLQHPRDYLQSAATQGLQSALAQGVEALIKRQQDDWAAFWHLADVRIDGDDALQQGIRFNLFHLYQSVGRDGRTNIGAKGLTGEGYEGHTFWDTEMYVIPALVHTMPMIVRQLLTYRYNILDRARQRARELGHKKGASFAWRTINGDECSAYFPAGSAQYHINADIAYAVQRYVTVTGDTEFMQTMGAEILIETARLWMDIGGYIDGRGFCICEVTGPDEYTALVNNNAFTNWMAQANLRYAVQAVEALKADAPEVYEALRNRLSLLDDEPAQWAQAADQMFIPYDAARDLYAQDDSFFHKPVWDFANTPAENYPLLLHYHPMVIYRHQVCKQADLVLALYLLGDQFTTEQKRRHFDYYEAVTTHDSSLSACIFGIVAADIGDMPTAYEYFIATARMDLDDTHRNVKDGVHIANMAGTWKCVVNGFGGLRVYKDKLRLRPRLPELWQGYAFNVFFRGAMLRVEVDAHGTTYTLLQDERLTFAHGEQEVTVQAGQPLRLPHSAL</sequence>
<dbReference type="InterPro" id="IPR008928">
    <property type="entry name" value="6-hairpin_glycosidase_sf"/>
</dbReference>
<accession>A0A2N6MNM3</accession>
<feature type="domain" description="Glycoside hydrolase family 65 N-terminal" evidence="6">
    <location>
        <begin position="21"/>
        <end position="271"/>
    </location>
</feature>
<dbReference type="SUPFAM" id="SSF48208">
    <property type="entry name" value="Six-hairpin glycosidases"/>
    <property type="match status" value="1"/>
</dbReference>
<organism evidence="7 8">
    <name type="scientific">Fischerella thermalis CCMEE 5330</name>
    <dbReference type="NCBI Taxonomy" id="2019670"/>
    <lineage>
        <taxon>Bacteria</taxon>
        <taxon>Bacillati</taxon>
        <taxon>Cyanobacteriota</taxon>
        <taxon>Cyanophyceae</taxon>
        <taxon>Nostocales</taxon>
        <taxon>Hapalosiphonaceae</taxon>
        <taxon>Fischerella</taxon>
    </lineage>
</organism>
<dbReference type="SUPFAM" id="SSF74650">
    <property type="entry name" value="Galactose mutarotase-like"/>
    <property type="match status" value="1"/>
</dbReference>
<dbReference type="Pfam" id="PF03636">
    <property type="entry name" value="Glyco_hydro_65N"/>
    <property type="match status" value="1"/>
</dbReference>
<dbReference type="InterPro" id="IPR011013">
    <property type="entry name" value="Gal_mutarotase_sf_dom"/>
</dbReference>
<evidence type="ECO:0000259" key="4">
    <source>
        <dbReference type="Pfam" id="PF03632"/>
    </source>
</evidence>
<dbReference type="InterPro" id="IPR005195">
    <property type="entry name" value="Glyco_hydro_65_M"/>
</dbReference>
<evidence type="ECO:0000313" key="7">
    <source>
        <dbReference type="EMBL" id="PMB48374.1"/>
    </source>
</evidence>
<reference evidence="7 8" key="1">
    <citation type="submission" date="2017-07" db="EMBL/GenBank/DDBJ databases">
        <title>Genomes of Fischerella (Mastigocladus) sp. strains.</title>
        <authorList>
            <person name="Miller S.R."/>
        </authorList>
    </citation>
    <scope>NUCLEOTIDE SEQUENCE [LARGE SCALE GENOMIC DNA]</scope>
    <source>
        <strain evidence="7 8">CCMEE 5330</strain>
    </source>
</reference>
<dbReference type="PIRSF" id="PIRSF036289">
    <property type="entry name" value="Glycosyl_hydrolase_malt_phosph"/>
    <property type="match status" value="1"/>
</dbReference>
<dbReference type="PANTHER" id="PTHR11051">
    <property type="entry name" value="GLYCOSYL HYDROLASE-RELATED"/>
    <property type="match status" value="1"/>
</dbReference>
<evidence type="ECO:0000256" key="1">
    <source>
        <dbReference type="ARBA" id="ARBA00006768"/>
    </source>
</evidence>
<dbReference type="Proteomes" id="UP000234966">
    <property type="component" value="Unassembled WGS sequence"/>
</dbReference>
<evidence type="ECO:0000256" key="2">
    <source>
        <dbReference type="PIRSR" id="PIRSR036289-50"/>
    </source>
</evidence>
<feature type="binding site" evidence="3">
    <location>
        <begin position="602"/>
        <end position="603"/>
    </location>
    <ligand>
        <name>substrate</name>
    </ligand>
</feature>
<evidence type="ECO:0000313" key="8">
    <source>
        <dbReference type="Proteomes" id="UP000234966"/>
    </source>
</evidence>
<gene>
    <name evidence="7" type="ORF">CEN41_01220</name>
</gene>
<comment type="similarity">
    <text evidence="1">Belongs to the glycosyl hydrolase 65 family.</text>
</comment>
<dbReference type="Pfam" id="PF03632">
    <property type="entry name" value="Glyco_hydro_65m"/>
    <property type="match status" value="1"/>
</dbReference>
<dbReference type="GO" id="GO:0030246">
    <property type="term" value="F:carbohydrate binding"/>
    <property type="evidence" value="ECO:0007669"/>
    <property type="project" value="InterPro"/>
</dbReference>
<dbReference type="GO" id="GO:0016757">
    <property type="term" value="F:glycosyltransferase activity"/>
    <property type="evidence" value="ECO:0007669"/>
    <property type="project" value="UniProtKB-ARBA"/>
</dbReference>
<evidence type="ECO:0000256" key="3">
    <source>
        <dbReference type="PIRSR" id="PIRSR036289-51"/>
    </source>
</evidence>
<protein>
    <submittedName>
        <fullName evidence="7">Family 65 glycosyl hydrolase</fullName>
    </submittedName>
</protein>
<dbReference type="InterPro" id="IPR005194">
    <property type="entry name" value="Glyco_hydro_65_C"/>
</dbReference>
<dbReference type="Gene3D" id="2.60.420.10">
    <property type="entry name" value="Maltose phosphorylase, domain 3"/>
    <property type="match status" value="1"/>
</dbReference>
<dbReference type="InterPro" id="IPR012341">
    <property type="entry name" value="6hp_glycosidase-like_sf"/>
</dbReference>
<keyword evidence="7" id="KW-0378">Hydrolase</keyword>
<dbReference type="InterPro" id="IPR037018">
    <property type="entry name" value="GH65_N"/>
</dbReference>
<name>A0A2N6MNM3_9CYAN</name>
<feature type="domain" description="Glycoside hydrolase family 65 C-terminal" evidence="5">
    <location>
        <begin position="699"/>
        <end position="760"/>
    </location>
</feature>
<dbReference type="AlphaFoldDB" id="A0A2N6MNM3"/>
<feature type="domain" description="Glycoside hydrolase family 65 central catalytic" evidence="4">
    <location>
        <begin position="328"/>
        <end position="690"/>
    </location>
</feature>
<dbReference type="InterPro" id="IPR005196">
    <property type="entry name" value="Glyco_hydro_65_N"/>
</dbReference>
<dbReference type="Gene3D" id="1.50.10.10">
    <property type="match status" value="1"/>
</dbReference>
<dbReference type="Gene3D" id="2.70.98.40">
    <property type="entry name" value="Glycoside hydrolase, family 65, N-terminal domain"/>
    <property type="match status" value="1"/>
</dbReference>
<feature type="active site" description="Proton donor" evidence="2">
    <location>
        <position position="490"/>
    </location>
</feature>
<dbReference type="GO" id="GO:0004553">
    <property type="term" value="F:hydrolase activity, hydrolyzing O-glycosyl compounds"/>
    <property type="evidence" value="ECO:0007669"/>
    <property type="project" value="TreeGrafter"/>
</dbReference>